<accession>A0A5E7WSE5</accession>
<protein>
    <submittedName>
        <fullName evidence="2">Uncharacterized protein</fullName>
    </submittedName>
</protein>
<feature type="region of interest" description="Disordered" evidence="1">
    <location>
        <begin position="36"/>
        <end position="67"/>
    </location>
</feature>
<name>A0A5E7WSE5_PSEFL</name>
<reference evidence="2 3" key="1">
    <citation type="submission" date="2019-09" db="EMBL/GenBank/DDBJ databases">
        <authorList>
            <person name="Chandra G."/>
            <person name="Truman W A."/>
        </authorList>
    </citation>
    <scope>NUCLEOTIDE SEQUENCE [LARGE SCALE GENOMIC DNA]</scope>
    <source>
        <strain evidence="2">PS943</strain>
    </source>
</reference>
<evidence type="ECO:0000313" key="2">
    <source>
        <dbReference type="EMBL" id="VVQ38419.1"/>
    </source>
</evidence>
<proteinExistence type="predicted"/>
<gene>
    <name evidence="2" type="ORF">PS943_05862</name>
</gene>
<evidence type="ECO:0000313" key="3">
    <source>
        <dbReference type="Proteomes" id="UP000325645"/>
    </source>
</evidence>
<dbReference type="Proteomes" id="UP000325645">
    <property type="component" value="Unassembled WGS sequence"/>
</dbReference>
<dbReference type="RefSeq" id="WP_191623628.1">
    <property type="nucleotide sequence ID" value="NZ_CABVJH010000018.1"/>
</dbReference>
<organism evidence="2 3">
    <name type="scientific">Pseudomonas fluorescens</name>
    <dbReference type="NCBI Taxonomy" id="294"/>
    <lineage>
        <taxon>Bacteria</taxon>
        <taxon>Pseudomonadati</taxon>
        <taxon>Pseudomonadota</taxon>
        <taxon>Gammaproteobacteria</taxon>
        <taxon>Pseudomonadales</taxon>
        <taxon>Pseudomonadaceae</taxon>
        <taxon>Pseudomonas</taxon>
    </lineage>
</organism>
<dbReference type="AlphaFoldDB" id="A0A5E7WSE5"/>
<evidence type="ECO:0000256" key="1">
    <source>
        <dbReference type="SAM" id="MobiDB-lite"/>
    </source>
</evidence>
<sequence>MPEIKCEYGHTLRIGTDEWVNQLSLDQLRYARQQMAEKIDQAEQGPRRTPPIPAGPVHRRYAADPHR</sequence>
<dbReference type="EMBL" id="CABVJH010000018">
    <property type="protein sequence ID" value="VVQ38419.1"/>
    <property type="molecule type" value="Genomic_DNA"/>
</dbReference>